<gene>
    <name evidence="4" type="primary">fam83e</name>
</gene>
<reference evidence="4" key="2">
    <citation type="submission" date="2025-08" db="UniProtKB">
        <authorList>
            <consortium name="Ensembl"/>
        </authorList>
    </citation>
    <scope>IDENTIFICATION</scope>
</reference>
<name>A0A8C5HHZ4_GOUWI</name>
<accession>A0A8C5HHZ4</accession>
<dbReference type="Pfam" id="PF07894">
    <property type="entry name" value="SACK1"/>
    <property type="match status" value="1"/>
</dbReference>
<dbReference type="Proteomes" id="UP000694680">
    <property type="component" value="Chromosome 5"/>
</dbReference>
<evidence type="ECO:0000313" key="5">
    <source>
        <dbReference type="Proteomes" id="UP000694680"/>
    </source>
</evidence>
<feature type="domain" description="Scaffolding anchor of CK1" evidence="3">
    <location>
        <begin position="155"/>
        <end position="232"/>
    </location>
</feature>
<reference evidence="4" key="3">
    <citation type="submission" date="2025-09" db="UniProtKB">
        <authorList>
            <consortium name="Ensembl"/>
        </authorList>
    </citation>
    <scope>IDENTIFICATION</scope>
</reference>
<dbReference type="Gene3D" id="3.30.870.10">
    <property type="entry name" value="Endonuclease Chain A"/>
    <property type="match status" value="1"/>
</dbReference>
<reference evidence="4" key="1">
    <citation type="submission" date="2020-06" db="EMBL/GenBank/DDBJ databases">
        <authorList>
            <consortium name="Wellcome Sanger Institute Data Sharing"/>
        </authorList>
    </citation>
    <scope>NUCLEOTIDE SEQUENCE [LARGE SCALE GENOMIC DNA]</scope>
</reference>
<proteinExistence type="inferred from homology"/>
<evidence type="ECO:0000256" key="2">
    <source>
        <dbReference type="SAM" id="MobiDB-lite"/>
    </source>
</evidence>
<keyword evidence="5" id="KW-1185">Reference proteome</keyword>
<dbReference type="SUPFAM" id="SSF56024">
    <property type="entry name" value="Phospholipase D/nuclease"/>
    <property type="match status" value="1"/>
</dbReference>
<dbReference type="GO" id="GO:0019901">
    <property type="term" value="F:protein kinase binding"/>
    <property type="evidence" value="ECO:0007669"/>
    <property type="project" value="TreeGrafter"/>
</dbReference>
<feature type="region of interest" description="Disordered" evidence="2">
    <location>
        <begin position="243"/>
        <end position="273"/>
    </location>
</feature>
<dbReference type="InterPro" id="IPR050944">
    <property type="entry name" value="FAM83"/>
</dbReference>
<evidence type="ECO:0000256" key="1">
    <source>
        <dbReference type="ARBA" id="ARBA00006937"/>
    </source>
</evidence>
<evidence type="ECO:0000313" key="4">
    <source>
        <dbReference type="Ensembl" id="ENSGWIP00000046005.1"/>
    </source>
</evidence>
<organism evidence="4 5">
    <name type="scientific">Gouania willdenowi</name>
    <name type="common">Blunt-snouted clingfish</name>
    <name type="synonym">Lepadogaster willdenowi</name>
    <dbReference type="NCBI Taxonomy" id="441366"/>
    <lineage>
        <taxon>Eukaryota</taxon>
        <taxon>Metazoa</taxon>
        <taxon>Chordata</taxon>
        <taxon>Craniata</taxon>
        <taxon>Vertebrata</taxon>
        <taxon>Euteleostomi</taxon>
        <taxon>Actinopterygii</taxon>
        <taxon>Neopterygii</taxon>
        <taxon>Teleostei</taxon>
        <taxon>Neoteleostei</taxon>
        <taxon>Acanthomorphata</taxon>
        <taxon>Ovalentaria</taxon>
        <taxon>Blenniimorphae</taxon>
        <taxon>Blenniiformes</taxon>
        <taxon>Gobiesocoidei</taxon>
        <taxon>Gobiesocidae</taxon>
        <taxon>Gobiesocinae</taxon>
        <taxon>Gouania</taxon>
    </lineage>
</organism>
<dbReference type="Ensembl" id="ENSGWIT00000049813.1">
    <property type="protein sequence ID" value="ENSGWIP00000046005.1"/>
    <property type="gene ID" value="ENSGWIG00000022746.1"/>
</dbReference>
<dbReference type="PANTHER" id="PTHR16181">
    <property type="entry name" value="PROTEIN FAM83A-RELATED"/>
    <property type="match status" value="1"/>
</dbReference>
<protein>
    <submittedName>
        <fullName evidence="4">Protein FAM83E-like</fullName>
    </submittedName>
</protein>
<feature type="compositionally biased region" description="Basic and acidic residues" evidence="2">
    <location>
        <begin position="251"/>
        <end position="260"/>
    </location>
</feature>
<dbReference type="PANTHER" id="PTHR16181:SF29">
    <property type="entry name" value="PROTEIN FAM83A-RELATED"/>
    <property type="match status" value="1"/>
</dbReference>
<dbReference type="AlphaFoldDB" id="A0A8C5HHZ4"/>
<dbReference type="InterPro" id="IPR012461">
    <property type="entry name" value="SACK1"/>
</dbReference>
<evidence type="ECO:0000259" key="3">
    <source>
        <dbReference type="Pfam" id="PF07894"/>
    </source>
</evidence>
<dbReference type="GO" id="GO:0007165">
    <property type="term" value="P:signal transduction"/>
    <property type="evidence" value="ECO:0007669"/>
    <property type="project" value="TreeGrafter"/>
</dbReference>
<sequence>MSNSQDQSLDENAVFLPVDESSPVFLYCEREREAVERLLIAGPEAFYSYVGNKRSGCFLSPGEVSQISSWAQSYHFNHQQGQAENGVESSSEMEDFCSTYFPQQSDMPTPALELGWPERGPWVLKGKAMVYTSPPAEGEPPVREVIRQHLQKASQNMRVRVLGGKTFCTRTGQMVVGEMKDQFLLVDLETVIHGSYSLTWTDAHLHRQLITVLTGPVVDSFDREFRILYAASIHVPDTWRAAGSDGNASRQLKDNSDSRLPKTLSLEPEITSPPSPPADFLLDWEAMGVVHNDCNSPKSPLNQHEEILFQETQLPSNKPFDRNTNIKDGLTNNGNAPFERKRYFICIIFAKGKTQIAFKDLF</sequence>
<comment type="similarity">
    <text evidence="1">Belongs to the FAM83 family.</text>
</comment>